<keyword evidence="3" id="KW-1185">Reference proteome</keyword>
<evidence type="ECO:0000256" key="1">
    <source>
        <dbReference type="SAM" id="MobiDB-lite"/>
    </source>
</evidence>
<name>A0ABQ9H8P0_9NEOP</name>
<evidence type="ECO:0000313" key="3">
    <source>
        <dbReference type="Proteomes" id="UP001159363"/>
    </source>
</evidence>
<protein>
    <submittedName>
        <fullName evidence="2">Uncharacterized protein</fullName>
    </submittedName>
</protein>
<feature type="region of interest" description="Disordered" evidence="1">
    <location>
        <begin position="894"/>
        <end position="914"/>
    </location>
</feature>
<comment type="caution">
    <text evidence="2">The sequence shown here is derived from an EMBL/GenBank/DDBJ whole genome shotgun (WGS) entry which is preliminary data.</text>
</comment>
<accession>A0ABQ9H8P0</accession>
<feature type="compositionally biased region" description="Basic and acidic residues" evidence="1">
    <location>
        <begin position="65"/>
        <end position="74"/>
    </location>
</feature>
<evidence type="ECO:0000313" key="2">
    <source>
        <dbReference type="EMBL" id="KAJ8880668.1"/>
    </source>
</evidence>
<feature type="compositionally biased region" description="Basic and acidic residues" evidence="1">
    <location>
        <begin position="293"/>
        <end position="309"/>
    </location>
</feature>
<organism evidence="2 3">
    <name type="scientific">Dryococelus australis</name>
    <dbReference type="NCBI Taxonomy" id="614101"/>
    <lineage>
        <taxon>Eukaryota</taxon>
        <taxon>Metazoa</taxon>
        <taxon>Ecdysozoa</taxon>
        <taxon>Arthropoda</taxon>
        <taxon>Hexapoda</taxon>
        <taxon>Insecta</taxon>
        <taxon>Pterygota</taxon>
        <taxon>Neoptera</taxon>
        <taxon>Polyneoptera</taxon>
        <taxon>Phasmatodea</taxon>
        <taxon>Verophasmatodea</taxon>
        <taxon>Anareolatae</taxon>
        <taxon>Phasmatidae</taxon>
        <taxon>Eurycanthinae</taxon>
        <taxon>Dryococelus</taxon>
    </lineage>
</organism>
<dbReference type="Proteomes" id="UP001159363">
    <property type="component" value="Chromosome 5"/>
</dbReference>
<feature type="compositionally biased region" description="Basic and acidic residues" evidence="1">
    <location>
        <begin position="14"/>
        <end position="23"/>
    </location>
</feature>
<reference evidence="2 3" key="1">
    <citation type="submission" date="2023-02" db="EMBL/GenBank/DDBJ databases">
        <title>LHISI_Scaffold_Assembly.</title>
        <authorList>
            <person name="Stuart O.P."/>
            <person name="Cleave R."/>
            <person name="Magrath M.J.L."/>
            <person name="Mikheyev A.S."/>
        </authorList>
    </citation>
    <scope>NUCLEOTIDE SEQUENCE [LARGE SCALE GENOMIC DNA]</scope>
    <source>
        <strain evidence="2">Daus_M_001</strain>
        <tissue evidence="2">Leg muscle</tissue>
    </source>
</reference>
<feature type="region of interest" description="Disordered" evidence="1">
    <location>
        <begin position="796"/>
        <end position="817"/>
    </location>
</feature>
<feature type="region of interest" description="Disordered" evidence="1">
    <location>
        <begin position="61"/>
        <end position="112"/>
    </location>
</feature>
<feature type="region of interest" description="Disordered" evidence="1">
    <location>
        <begin position="292"/>
        <end position="316"/>
    </location>
</feature>
<feature type="region of interest" description="Disordered" evidence="1">
    <location>
        <begin position="942"/>
        <end position="961"/>
    </location>
</feature>
<sequence length="1115" mass="122845">MRVNRGEYGAAPECKGDPRENRRAAVSSGATPRRRQSNPVYLGGRQALYNRALFEVWRQNAKGGGKKEDARENPPTKASSGTCENPGVTPLEIDPGSSRWKASSLTTTPPRPRRLEYSLHLNLLSHRNVARAVPNCVVLDDRIAPKRLHKLFHGSRDTSAERLVETALLPQKGRKELLEQREKRKDEGNWSVPTKIVKKRLSRFRRANIAYAHVGNRTRIASMKGLHASRTAIAATDCDFMVPLTLQCKGGGNGRSRENPTTSGMIPTCENPRETPKVSIPVRLAGRRSLVPKSEKNISEAKDRRHESPKTMGLSEAISTSRNAKLRFIIRPLETSPYPHVAADLPPFYWVVFVGRATSFSWATNSPFPPPPGGVFSCPSAWLLWPELAGGTLIDRRWGTRDRSPAEGRNMLSLLLVPYAQGMVEAADHGGHNILFHAMHPFSVRPRGCSSKCCLLNSLRPPFQIAECGRLLVDQVHLDAGTCQFPVAAVLSCANVCGGLTGHRTRYLWLYTRAAALTLPLASSYTNTMSVIFEFVHSVAGCAAQRRRRGKLHVPEVGKGVPAVTCNIVHHTTNMCCSLGQYVFPTHQAMALLPLYPSFAIYTVTGPTIAFAWSDFGKPKSGCSEQESNPDPPECESMFLTVAGVDLVLTPTATIVPAPGNTPPTPETNVPFGTVVTWAALGSSRVGIAPDNAASLRVFSGISRFPLPCIPVPLHTHLFTLIGPRDLDIKSHPDLFPSISLQSTSFDAFKDSQSPEGPVVTKHGPGITAGNTANEVFIVETLYQEDFQRWGRAVRRHTTSRQPSEGPVVTKHGPGITAGNTANEVFVVETLYQEDFQRWGRAVRRHTTSRQPSEGPVVTKHGPGITAGNTANEVFIVETLYQEDFQRWGRAVRRHTTSRQPSEGPVVTKHGPGITAGNTVNEVFIVETLYQEDFQRWGRAVRRHTTSRQPSPMSRASRTKYSLRETVPTDYRRNEYKVVTIDPSNISDPTVQHVTESVLVTEPGHERNDDIISVSNLKGSMLAQETRLVASMAAQGANMTELTETLQQLKAEFKTGIQSRLSEVTTAPKEELRREVCDEVLRATNRLQESITLNSSHMDSLSDNVMKRTDLEQAA</sequence>
<feature type="region of interest" description="Disordered" evidence="1">
    <location>
        <begin position="1"/>
        <end position="42"/>
    </location>
</feature>
<proteinExistence type="predicted"/>
<feature type="region of interest" description="Disordered" evidence="1">
    <location>
        <begin position="846"/>
        <end position="865"/>
    </location>
</feature>
<feature type="region of interest" description="Disordered" evidence="1">
    <location>
        <begin position="250"/>
        <end position="275"/>
    </location>
</feature>
<gene>
    <name evidence="2" type="ORF">PR048_017138</name>
</gene>
<dbReference type="EMBL" id="JARBHB010000006">
    <property type="protein sequence ID" value="KAJ8880668.1"/>
    <property type="molecule type" value="Genomic_DNA"/>
</dbReference>
<feature type="compositionally biased region" description="Polar residues" evidence="1">
    <location>
        <begin position="947"/>
        <end position="960"/>
    </location>
</feature>